<evidence type="ECO:0000313" key="3">
    <source>
        <dbReference type="EMBL" id="CAI2381396.1"/>
    </source>
</evidence>
<dbReference type="Proteomes" id="UP001295684">
    <property type="component" value="Unassembled WGS sequence"/>
</dbReference>
<reference evidence="3" key="1">
    <citation type="submission" date="2023-07" db="EMBL/GenBank/DDBJ databases">
        <authorList>
            <consortium name="AG Swart"/>
            <person name="Singh M."/>
            <person name="Singh A."/>
            <person name="Seah K."/>
            <person name="Emmerich C."/>
        </authorList>
    </citation>
    <scope>NUCLEOTIDE SEQUENCE</scope>
    <source>
        <strain evidence="3">DP1</strain>
    </source>
</reference>
<dbReference type="EMBL" id="CAMPGE010023459">
    <property type="protein sequence ID" value="CAI2381396.1"/>
    <property type="molecule type" value="Genomic_DNA"/>
</dbReference>
<organism evidence="3 4">
    <name type="scientific">Euplotes crassus</name>
    <dbReference type="NCBI Taxonomy" id="5936"/>
    <lineage>
        <taxon>Eukaryota</taxon>
        <taxon>Sar</taxon>
        <taxon>Alveolata</taxon>
        <taxon>Ciliophora</taxon>
        <taxon>Intramacronucleata</taxon>
        <taxon>Spirotrichea</taxon>
        <taxon>Hypotrichia</taxon>
        <taxon>Euplotida</taxon>
        <taxon>Euplotidae</taxon>
        <taxon>Moneuplotes</taxon>
    </lineage>
</organism>
<keyword evidence="4" id="KW-1185">Reference proteome</keyword>
<keyword evidence="2" id="KW-0732">Signal</keyword>
<keyword evidence="1" id="KW-0812">Transmembrane</keyword>
<protein>
    <recommendedName>
        <fullName evidence="5">Secreted peptide</fullName>
    </recommendedName>
</protein>
<proteinExistence type="predicted"/>
<feature type="chain" id="PRO_5042070382" description="Secreted peptide" evidence="2">
    <location>
        <begin position="23"/>
        <end position="92"/>
    </location>
</feature>
<gene>
    <name evidence="3" type="ORF">ECRASSUSDP1_LOCUS22851</name>
</gene>
<evidence type="ECO:0000256" key="1">
    <source>
        <dbReference type="SAM" id="Phobius"/>
    </source>
</evidence>
<accession>A0AAD2D6H6</accession>
<feature type="signal peptide" evidence="2">
    <location>
        <begin position="1"/>
        <end position="22"/>
    </location>
</feature>
<evidence type="ECO:0008006" key="5">
    <source>
        <dbReference type="Google" id="ProtNLM"/>
    </source>
</evidence>
<name>A0AAD2D6H6_EUPCR</name>
<sequence>MVGHSVISVVMSSVRWVVVVRAVVRMSWVTDGIINSCSCRTSIKPMSGGRRCGRRPVIIATVIASVVWGMVCCVCCIIWGIRAVIVRHLYQF</sequence>
<evidence type="ECO:0000256" key="2">
    <source>
        <dbReference type="SAM" id="SignalP"/>
    </source>
</evidence>
<keyword evidence="1" id="KW-1133">Transmembrane helix</keyword>
<comment type="caution">
    <text evidence="3">The sequence shown here is derived from an EMBL/GenBank/DDBJ whole genome shotgun (WGS) entry which is preliminary data.</text>
</comment>
<evidence type="ECO:0000313" key="4">
    <source>
        <dbReference type="Proteomes" id="UP001295684"/>
    </source>
</evidence>
<dbReference type="AlphaFoldDB" id="A0AAD2D6H6"/>
<feature type="transmembrane region" description="Helical" evidence="1">
    <location>
        <begin position="57"/>
        <end position="81"/>
    </location>
</feature>
<keyword evidence="1" id="KW-0472">Membrane</keyword>